<dbReference type="FunFam" id="3.40.605.10:FF:000007">
    <property type="entry name" value="NAD/NADP-dependent betaine aldehyde dehydrogenase"/>
    <property type="match status" value="1"/>
</dbReference>
<name>A0A6A6BZI9_ZASCE</name>
<dbReference type="InterPro" id="IPR016162">
    <property type="entry name" value="Ald_DH_N"/>
</dbReference>
<dbReference type="EMBL" id="ML993628">
    <property type="protein sequence ID" value="KAF2160191.1"/>
    <property type="molecule type" value="Genomic_DNA"/>
</dbReference>
<protein>
    <recommendedName>
        <fullName evidence="3">aldehyde dehydrogenase (NAD(+))</fullName>
        <ecNumber evidence="3">1.2.1.3</ecNumber>
    </recommendedName>
</protein>
<accession>A0A6A6BZI9</accession>
<feature type="domain" description="Aldehyde dehydrogenase" evidence="7">
    <location>
        <begin position="44"/>
        <end position="475"/>
    </location>
</feature>
<dbReference type="Pfam" id="PF00171">
    <property type="entry name" value="Aldedh"/>
    <property type="match status" value="1"/>
</dbReference>
<reference evidence="8" key="1">
    <citation type="journal article" date="2020" name="Stud. Mycol.">
        <title>101 Dothideomycetes genomes: a test case for predicting lifestyles and emergence of pathogens.</title>
        <authorList>
            <person name="Haridas S."/>
            <person name="Albert R."/>
            <person name="Binder M."/>
            <person name="Bloem J."/>
            <person name="Labutti K."/>
            <person name="Salamov A."/>
            <person name="Andreopoulos B."/>
            <person name="Baker S."/>
            <person name="Barry K."/>
            <person name="Bills G."/>
            <person name="Bluhm B."/>
            <person name="Cannon C."/>
            <person name="Castanera R."/>
            <person name="Culley D."/>
            <person name="Daum C."/>
            <person name="Ezra D."/>
            <person name="Gonzalez J."/>
            <person name="Henrissat B."/>
            <person name="Kuo A."/>
            <person name="Liang C."/>
            <person name="Lipzen A."/>
            <person name="Lutzoni F."/>
            <person name="Magnuson J."/>
            <person name="Mondo S."/>
            <person name="Nolan M."/>
            <person name="Ohm R."/>
            <person name="Pangilinan J."/>
            <person name="Park H.-J."/>
            <person name="Ramirez L."/>
            <person name="Alfaro M."/>
            <person name="Sun H."/>
            <person name="Tritt A."/>
            <person name="Yoshinaga Y."/>
            <person name="Zwiers L.-H."/>
            <person name="Turgeon B."/>
            <person name="Goodwin S."/>
            <person name="Spatafora J."/>
            <person name="Crous P."/>
            <person name="Grigoriev I."/>
        </authorList>
    </citation>
    <scope>NUCLEOTIDE SEQUENCE</scope>
    <source>
        <strain evidence="8">ATCC 36951</strain>
    </source>
</reference>
<comment type="catalytic activity">
    <reaction evidence="4">
        <text>an aldehyde + NAD(+) + H2O = a carboxylate + NADH + 2 H(+)</text>
        <dbReference type="Rhea" id="RHEA:16185"/>
        <dbReference type="ChEBI" id="CHEBI:15377"/>
        <dbReference type="ChEBI" id="CHEBI:15378"/>
        <dbReference type="ChEBI" id="CHEBI:17478"/>
        <dbReference type="ChEBI" id="CHEBI:29067"/>
        <dbReference type="ChEBI" id="CHEBI:57540"/>
        <dbReference type="ChEBI" id="CHEBI:57945"/>
        <dbReference type="EC" id="1.2.1.3"/>
    </reaction>
</comment>
<dbReference type="Proteomes" id="UP000799537">
    <property type="component" value="Unassembled WGS sequence"/>
</dbReference>
<dbReference type="CDD" id="cd07106">
    <property type="entry name" value="ALDH_AldA-AAD23400"/>
    <property type="match status" value="1"/>
</dbReference>
<dbReference type="InterPro" id="IPR015590">
    <property type="entry name" value="Aldehyde_DH_dom"/>
</dbReference>
<dbReference type="Gene3D" id="3.40.605.10">
    <property type="entry name" value="Aldehyde Dehydrogenase, Chain A, domain 1"/>
    <property type="match status" value="1"/>
</dbReference>
<evidence type="ECO:0000256" key="2">
    <source>
        <dbReference type="ARBA" id="ARBA00023002"/>
    </source>
</evidence>
<dbReference type="PROSITE" id="PS00687">
    <property type="entry name" value="ALDEHYDE_DEHYDR_GLU"/>
    <property type="match status" value="1"/>
</dbReference>
<evidence type="ECO:0000313" key="9">
    <source>
        <dbReference type="Proteomes" id="UP000799537"/>
    </source>
</evidence>
<dbReference type="InterPro" id="IPR016163">
    <property type="entry name" value="Ald_DH_C"/>
</dbReference>
<dbReference type="GO" id="GO:0004029">
    <property type="term" value="F:aldehyde dehydrogenase (NAD+) activity"/>
    <property type="evidence" value="ECO:0007669"/>
    <property type="project" value="UniProtKB-EC"/>
</dbReference>
<feature type="active site" evidence="5">
    <location>
        <position position="266"/>
    </location>
</feature>
<keyword evidence="2 6" id="KW-0560">Oxidoreductase</keyword>
<dbReference type="RefSeq" id="XP_033661080.1">
    <property type="nucleotide sequence ID" value="XM_033818793.1"/>
</dbReference>
<dbReference type="InterPro" id="IPR044086">
    <property type="entry name" value="LUC3-like"/>
</dbReference>
<organism evidence="8 9">
    <name type="scientific">Zasmidium cellare ATCC 36951</name>
    <dbReference type="NCBI Taxonomy" id="1080233"/>
    <lineage>
        <taxon>Eukaryota</taxon>
        <taxon>Fungi</taxon>
        <taxon>Dikarya</taxon>
        <taxon>Ascomycota</taxon>
        <taxon>Pezizomycotina</taxon>
        <taxon>Dothideomycetes</taxon>
        <taxon>Dothideomycetidae</taxon>
        <taxon>Mycosphaerellales</taxon>
        <taxon>Mycosphaerellaceae</taxon>
        <taxon>Zasmidium</taxon>
    </lineage>
</organism>
<gene>
    <name evidence="8" type="ORF">M409DRAFT_70558</name>
</gene>
<comment type="similarity">
    <text evidence="1 6">Belongs to the aldehyde dehydrogenase family.</text>
</comment>
<sequence length="488" mass="54061">MPIKSILHKVAHPFSSTSKAASSITFDKFCNIIDGKQRSGDQIHNAINPRTQEKLWDIPIATENDVNDAVKAAERAFQDWRPTPIENRQKLMKEYIQLWKEHHTEMTDLLMAENGKARTMAIVEVDSVSAFWEYFSKITFPVEEFEDEQKVVKTIYKPLGVAVGISPWNFPLSLSLAFKVAPAIVADCPIIIKPSPFTPYTAAKAIELAQQIFPPGLIQCLGGDDRLGPWLTGHPDVKKISFTGSIATGKKVTEACSKDLKRVVLELGGNDPAVVCEDVDIEATAAECAMGSWFNTGQMCVCTKRIFVHEKIYKPFMEAMIKFTKTLSLEAEGEGALLGPVQNEMQYEKVLEVVEDSRVKGGGKGFFINPTIVDNPPSDSIVWKEEPFGPIVPVQPWKDEADVIRRCNDDKTGLGACVYSKDIERAERIAANIDSGTVWVNSFEKPVPEAYFSGHKMSGLGGEGSVKGMLAYCNATVNQRYKKNVNYA</sequence>
<dbReference type="GeneID" id="54572065"/>
<dbReference type="InterPro" id="IPR029510">
    <property type="entry name" value="Ald_DH_CS_GLU"/>
</dbReference>
<dbReference type="SUPFAM" id="SSF53720">
    <property type="entry name" value="ALDH-like"/>
    <property type="match status" value="1"/>
</dbReference>
<dbReference type="InterPro" id="IPR016161">
    <property type="entry name" value="Ald_DH/histidinol_DH"/>
</dbReference>
<dbReference type="Gene3D" id="3.40.309.10">
    <property type="entry name" value="Aldehyde Dehydrogenase, Chain A, domain 2"/>
    <property type="match status" value="1"/>
</dbReference>
<dbReference type="EC" id="1.2.1.3" evidence="3"/>
<evidence type="ECO:0000313" key="8">
    <source>
        <dbReference type="EMBL" id="KAF2160191.1"/>
    </source>
</evidence>
<evidence type="ECO:0000256" key="1">
    <source>
        <dbReference type="ARBA" id="ARBA00009986"/>
    </source>
</evidence>
<proteinExistence type="inferred from homology"/>
<evidence type="ECO:0000256" key="6">
    <source>
        <dbReference type="RuleBase" id="RU003345"/>
    </source>
</evidence>
<evidence type="ECO:0000256" key="3">
    <source>
        <dbReference type="ARBA" id="ARBA00024226"/>
    </source>
</evidence>
<evidence type="ECO:0000256" key="4">
    <source>
        <dbReference type="ARBA" id="ARBA00049194"/>
    </source>
</evidence>
<dbReference type="AlphaFoldDB" id="A0A6A6BZI9"/>
<dbReference type="PANTHER" id="PTHR11699">
    <property type="entry name" value="ALDEHYDE DEHYDROGENASE-RELATED"/>
    <property type="match status" value="1"/>
</dbReference>
<keyword evidence="9" id="KW-1185">Reference proteome</keyword>
<evidence type="ECO:0000256" key="5">
    <source>
        <dbReference type="PROSITE-ProRule" id="PRU10007"/>
    </source>
</evidence>
<dbReference type="OrthoDB" id="310895at2759"/>
<evidence type="ECO:0000259" key="7">
    <source>
        <dbReference type="Pfam" id="PF00171"/>
    </source>
</evidence>